<organism evidence="2 3">
    <name type="scientific">Candidatus Abzuiibacterium crystallinum</name>
    <dbReference type="NCBI Taxonomy" id="1974748"/>
    <lineage>
        <taxon>Bacteria</taxon>
        <taxon>Pseudomonadati</taxon>
        <taxon>Candidatus Omnitrophota</taxon>
        <taxon>Candidatus Abzuiibacterium</taxon>
    </lineage>
</organism>
<feature type="chain" id="PRO_5013863498" evidence="1">
    <location>
        <begin position="18"/>
        <end position="201"/>
    </location>
</feature>
<feature type="signal peptide" evidence="1">
    <location>
        <begin position="1"/>
        <end position="17"/>
    </location>
</feature>
<evidence type="ECO:0000313" key="2">
    <source>
        <dbReference type="EMBL" id="PIQ85950.1"/>
    </source>
</evidence>
<protein>
    <submittedName>
        <fullName evidence="2">Uncharacterized protein</fullName>
    </submittedName>
</protein>
<dbReference type="EMBL" id="PCVY01000057">
    <property type="protein sequence ID" value="PIQ85950.1"/>
    <property type="molecule type" value="Genomic_DNA"/>
</dbReference>
<evidence type="ECO:0000256" key="1">
    <source>
        <dbReference type="SAM" id="SignalP"/>
    </source>
</evidence>
<proteinExistence type="predicted"/>
<sequence length="201" mass="22268">MMIVAALLLVGSHALFAEVVVWTDQDTYETRTNEPIWVGHHLVNPTADTIEMWYNDLVLTYNVRRINQGNPALGTNFKVKLNGETHSLRYITVRIDSNFYGGSIVQPLDTATVGGTVGTGSPFNILQGYSALDTRLITEDSGEIELQDGEKIQLLTPGLYKISVILDNIEINNVVGLVANHKYFTVKKVRDRSEQVSFNGG</sequence>
<gene>
    <name evidence="2" type="ORF">COV74_06675</name>
</gene>
<reference evidence="2 3" key="1">
    <citation type="submission" date="2017-09" db="EMBL/GenBank/DDBJ databases">
        <title>Depth-based differentiation of microbial function through sediment-hosted aquifers and enrichment of novel symbionts in the deep terrestrial subsurface.</title>
        <authorList>
            <person name="Probst A.J."/>
            <person name="Ladd B."/>
            <person name="Jarett J.K."/>
            <person name="Geller-Mcgrath D.E."/>
            <person name="Sieber C.M."/>
            <person name="Emerson J.B."/>
            <person name="Anantharaman K."/>
            <person name="Thomas B.C."/>
            <person name="Malmstrom R."/>
            <person name="Stieglmeier M."/>
            <person name="Klingl A."/>
            <person name="Woyke T."/>
            <person name="Ryan C.M."/>
            <person name="Banfield J.F."/>
        </authorList>
    </citation>
    <scope>NUCLEOTIDE SEQUENCE [LARGE SCALE GENOMIC DNA]</scope>
    <source>
        <strain evidence="2">CG11_big_fil_rev_8_21_14_0_20_45_26</strain>
    </source>
</reference>
<name>A0A2H0LND9_9BACT</name>
<evidence type="ECO:0000313" key="3">
    <source>
        <dbReference type="Proteomes" id="UP000230859"/>
    </source>
</evidence>
<comment type="caution">
    <text evidence="2">The sequence shown here is derived from an EMBL/GenBank/DDBJ whole genome shotgun (WGS) entry which is preliminary data.</text>
</comment>
<keyword evidence="1" id="KW-0732">Signal</keyword>
<dbReference type="AlphaFoldDB" id="A0A2H0LND9"/>
<accession>A0A2H0LND9</accession>
<dbReference type="Proteomes" id="UP000230859">
    <property type="component" value="Unassembled WGS sequence"/>
</dbReference>